<keyword evidence="6" id="KW-0009">Actin-binding</keyword>
<dbReference type="SMART" id="SM00225">
    <property type="entry name" value="BTB"/>
    <property type="match status" value="1"/>
</dbReference>
<evidence type="ECO:0000256" key="6">
    <source>
        <dbReference type="ARBA" id="ARBA00023203"/>
    </source>
</evidence>
<organism evidence="9 10">
    <name type="scientific">Zootermopsis nevadensis</name>
    <name type="common">Dampwood termite</name>
    <dbReference type="NCBI Taxonomy" id="136037"/>
    <lineage>
        <taxon>Eukaryota</taxon>
        <taxon>Metazoa</taxon>
        <taxon>Ecdysozoa</taxon>
        <taxon>Arthropoda</taxon>
        <taxon>Hexapoda</taxon>
        <taxon>Insecta</taxon>
        <taxon>Pterygota</taxon>
        <taxon>Neoptera</taxon>
        <taxon>Polyneoptera</taxon>
        <taxon>Dictyoptera</taxon>
        <taxon>Blattodea</taxon>
        <taxon>Blattoidea</taxon>
        <taxon>Termitoidae</taxon>
        <taxon>Termopsidae</taxon>
        <taxon>Zootermopsis</taxon>
    </lineage>
</organism>
<dbReference type="PANTHER" id="PTHR24412">
    <property type="entry name" value="KELCH PROTEIN"/>
    <property type="match status" value="1"/>
</dbReference>
<dbReference type="GO" id="GO:0003779">
    <property type="term" value="F:actin binding"/>
    <property type="evidence" value="ECO:0007669"/>
    <property type="project" value="UniProtKB-KW"/>
</dbReference>
<dbReference type="Pfam" id="PF24681">
    <property type="entry name" value="Kelch_KLHDC2_KLHL20_DRC7"/>
    <property type="match status" value="1"/>
</dbReference>
<dbReference type="AlphaFoldDB" id="A0A067R1Z0"/>
<keyword evidence="3" id="KW-0880">Kelch repeat</keyword>
<dbReference type="FunCoup" id="A0A067R1Z0">
    <property type="interactions" value="1"/>
</dbReference>
<dbReference type="OMA" id="HAFRFIL"/>
<dbReference type="SMART" id="SM00875">
    <property type="entry name" value="BACK"/>
    <property type="match status" value="1"/>
</dbReference>
<dbReference type="CDD" id="cd18450">
    <property type="entry name" value="BACK_KLHL10"/>
    <property type="match status" value="1"/>
</dbReference>
<dbReference type="Proteomes" id="UP000027135">
    <property type="component" value="Unassembled WGS sequence"/>
</dbReference>
<evidence type="ECO:0000256" key="2">
    <source>
        <dbReference type="ARBA" id="ARBA00013699"/>
    </source>
</evidence>
<evidence type="ECO:0000313" key="9">
    <source>
        <dbReference type="EMBL" id="KDR11663.1"/>
    </source>
</evidence>
<dbReference type="STRING" id="136037.A0A067R1Z0"/>
<dbReference type="InterPro" id="IPR006652">
    <property type="entry name" value="Kelch_1"/>
</dbReference>
<evidence type="ECO:0000313" key="10">
    <source>
        <dbReference type="Proteomes" id="UP000027135"/>
    </source>
</evidence>
<keyword evidence="4" id="KW-0677">Repeat</keyword>
<evidence type="ECO:0000256" key="4">
    <source>
        <dbReference type="ARBA" id="ARBA00022737"/>
    </source>
</evidence>
<feature type="domain" description="BTB" evidence="8">
    <location>
        <begin position="35"/>
        <end position="103"/>
    </location>
</feature>
<dbReference type="PANTHER" id="PTHR24412:SF172">
    <property type="entry name" value="KELCH-LIKE PROTEIN 10"/>
    <property type="match status" value="1"/>
</dbReference>
<dbReference type="PROSITE" id="PS50097">
    <property type="entry name" value="BTB"/>
    <property type="match status" value="1"/>
</dbReference>
<dbReference type="PIRSF" id="PIRSF037037">
    <property type="entry name" value="Kelch-like_protein_gigaxonin"/>
    <property type="match status" value="1"/>
</dbReference>
<comment type="function">
    <text evidence="7">Probable substrate-specific adapter of an E3 ubiquitin-protein ligase complex which mediates the ubiquitination and subsequent proteasomal degradation of target proteins. May have a role in synapse differentiation and growth.</text>
</comment>
<dbReference type="InterPro" id="IPR011705">
    <property type="entry name" value="BACK"/>
</dbReference>
<dbReference type="SUPFAM" id="SSF54695">
    <property type="entry name" value="POZ domain"/>
    <property type="match status" value="1"/>
</dbReference>
<dbReference type="FunFam" id="1.25.40.420:FF:000001">
    <property type="entry name" value="Kelch-like family member 12"/>
    <property type="match status" value="1"/>
</dbReference>
<dbReference type="OrthoDB" id="191037at2759"/>
<dbReference type="Pfam" id="PF07707">
    <property type="entry name" value="BACK"/>
    <property type="match status" value="1"/>
</dbReference>
<dbReference type="SMART" id="SM00612">
    <property type="entry name" value="Kelch"/>
    <property type="match status" value="5"/>
</dbReference>
<protein>
    <recommendedName>
        <fullName evidence="2">Kelch-like protein diablo</fullName>
    </recommendedName>
</protein>
<dbReference type="InParanoid" id="A0A067R1Z0"/>
<keyword evidence="10" id="KW-1185">Reference proteome</keyword>
<keyword evidence="5" id="KW-0833">Ubl conjugation pathway</keyword>
<gene>
    <name evidence="9" type="ORF">L798_13992</name>
</gene>
<dbReference type="InterPro" id="IPR011333">
    <property type="entry name" value="SKP1/BTB/POZ_sf"/>
</dbReference>
<evidence type="ECO:0000256" key="7">
    <source>
        <dbReference type="ARBA" id="ARBA00043912"/>
    </source>
</evidence>
<evidence type="ECO:0000256" key="1">
    <source>
        <dbReference type="ARBA" id="ARBA00004906"/>
    </source>
</evidence>
<dbReference type="Gene3D" id="2.120.10.80">
    <property type="entry name" value="Kelch-type beta propeller"/>
    <property type="match status" value="1"/>
</dbReference>
<dbReference type="GO" id="GO:0016567">
    <property type="term" value="P:protein ubiquitination"/>
    <property type="evidence" value="ECO:0007669"/>
    <property type="project" value="UniProtKB-UniPathway"/>
</dbReference>
<dbReference type="InterPro" id="IPR000210">
    <property type="entry name" value="BTB/POZ_dom"/>
</dbReference>
<reference evidence="9 10" key="1">
    <citation type="journal article" date="2014" name="Nat. Commun.">
        <title>Molecular traces of alternative social organization in a termite genome.</title>
        <authorList>
            <person name="Terrapon N."/>
            <person name="Li C."/>
            <person name="Robertson H.M."/>
            <person name="Ji L."/>
            <person name="Meng X."/>
            <person name="Booth W."/>
            <person name="Chen Z."/>
            <person name="Childers C.P."/>
            <person name="Glastad K.M."/>
            <person name="Gokhale K."/>
            <person name="Gowin J."/>
            <person name="Gronenberg W."/>
            <person name="Hermansen R.A."/>
            <person name="Hu H."/>
            <person name="Hunt B.G."/>
            <person name="Huylmans A.K."/>
            <person name="Khalil S.M."/>
            <person name="Mitchell R.D."/>
            <person name="Munoz-Torres M.C."/>
            <person name="Mustard J.A."/>
            <person name="Pan H."/>
            <person name="Reese J.T."/>
            <person name="Scharf M.E."/>
            <person name="Sun F."/>
            <person name="Vogel H."/>
            <person name="Xiao J."/>
            <person name="Yang W."/>
            <person name="Yang Z."/>
            <person name="Yang Z."/>
            <person name="Zhou J."/>
            <person name="Zhu J."/>
            <person name="Brent C.S."/>
            <person name="Elsik C.G."/>
            <person name="Goodisman M.A."/>
            <person name="Liberles D.A."/>
            <person name="Roe R.M."/>
            <person name="Vargo E.L."/>
            <person name="Vilcinskas A."/>
            <person name="Wang J."/>
            <person name="Bornberg-Bauer E."/>
            <person name="Korb J."/>
            <person name="Zhang G."/>
            <person name="Liebig J."/>
        </authorList>
    </citation>
    <scope>NUCLEOTIDE SEQUENCE [LARGE SCALE GENOMIC DNA]</scope>
    <source>
        <tissue evidence="9">Whole organism</tissue>
    </source>
</reference>
<evidence type="ECO:0000259" key="8">
    <source>
        <dbReference type="PROSITE" id="PS50097"/>
    </source>
</evidence>
<dbReference type="SUPFAM" id="SSF117281">
    <property type="entry name" value="Kelch motif"/>
    <property type="match status" value="1"/>
</dbReference>
<proteinExistence type="predicted"/>
<dbReference type="UniPathway" id="UPA00143"/>
<comment type="pathway">
    <text evidence="1">Protein modification; protein ubiquitination.</text>
</comment>
<dbReference type="Gene3D" id="3.30.710.10">
    <property type="entry name" value="Potassium Channel Kv1.1, Chain A"/>
    <property type="match status" value="1"/>
</dbReference>
<dbReference type="Pfam" id="PF00651">
    <property type="entry name" value="BTB"/>
    <property type="match status" value="1"/>
</dbReference>
<dbReference type="InterPro" id="IPR015915">
    <property type="entry name" value="Kelch-typ_b-propeller"/>
</dbReference>
<evidence type="ECO:0000256" key="5">
    <source>
        <dbReference type="ARBA" id="ARBA00022786"/>
    </source>
</evidence>
<sequence>METNKHRSCFHDGGRCTCSKALVPLNELRDNNLLSDAVFRLEDGGVFRVHRAILSMRSTYFRQLFTTTLHKSEETDILLHGISSDLMTPILDCVYYREFDIRSDNACRLLVAADHLCIPDVTEPCCDFLKDTMDADNCIGIMQLARFHFFADLETHARRFVLRHFVQLSQQKEEMLELSAEELQAIIESEELNVKDEKVVWEFILRWINHDPGNRKGHIVDLLKGVRLGLLDAKFFTEMVSSHPYVTQNEDCSPVISETLTFFRDVEMMKKEDKEFVTPRIAYPRIPQDFLLAVCGRRDESPTDVIEAYDARADRWSVVADVEPIGPRVNHGTAVVGFDIYIIGGFDGVEVLRSCRCFNAVTKTRREVAPMKARRRRLSVAVLRNAVYAVGGYGRSEVTSTAESYDPKTNQWSLINPMNTQRCDAAAAVLNDKIYVAAGYDDRIFLNSVEVYDPDTNQWTFVAPMRIVRNDGCCIAFHGCLYALGGYRGISHERIAEKYNPEEDTWTDISDIDFEGRIYNAEVIDDTIFVIGEYERSVTTLHVKCFNDKENRWFVSLFV</sequence>
<name>A0A067R1Z0_ZOONE</name>
<evidence type="ECO:0000256" key="3">
    <source>
        <dbReference type="ARBA" id="ARBA00022441"/>
    </source>
</evidence>
<dbReference type="Gene3D" id="1.25.40.420">
    <property type="match status" value="1"/>
</dbReference>
<dbReference type="InterPro" id="IPR017096">
    <property type="entry name" value="BTB-kelch_protein"/>
</dbReference>
<dbReference type="EMBL" id="KK853083">
    <property type="protein sequence ID" value="KDR11663.1"/>
    <property type="molecule type" value="Genomic_DNA"/>
</dbReference>
<accession>A0A067R1Z0</accession>
<dbReference type="eggNOG" id="KOG4441">
    <property type="taxonomic scope" value="Eukaryota"/>
</dbReference>